<reference evidence="3 4" key="1">
    <citation type="submission" date="2023-12" db="EMBL/GenBank/DDBJ databases">
        <title>novel species in genus Nocarida.</title>
        <authorList>
            <person name="Li Z."/>
        </authorList>
    </citation>
    <scope>NUCLEOTIDE SEQUENCE [LARGE SCALE GENOMIC DNA]</scope>
    <source>
        <strain evidence="3 4">CDC186</strain>
    </source>
</reference>
<protein>
    <recommendedName>
        <fullName evidence="5">DUF4145 domain-containing protein</fullName>
    </recommendedName>
</protein>
<evidence type="ECO:0000256" key="2">
    <source>
        <dbReference type="SAM" id="Phobius"/>
    </source>
</evidence>
<evidence type="ECO:0000313" key="3">
    <source>
        <dbReference type="EMBL" id="MEB3511507.1"/>
    </source>
</evidence>
<accession>A0ABU6AW45</accession>
<comment type="caution">
    <text evidence="3">The sequence shown here is derived from an EMBL/GenBank/DDBJ whole genome shotgun (WGS) entry which is preliminary data.</text>
</comment>
<proteinExistence type="predicted"/>
<keyword evidence="2" id="KW-1133">Transmembrane helix</keyword>
<gene>
    <name evidence="3" type="ORF">U3653_15880</name>
</gene>
<feature type="region of interest" description="Disordered" evidence="1">
    <location>
        <begin position="63"/>
        <end position="85"/>
    </location>
</feature>
<evidence type="ECO:0000256" key="1">
    <source>
        <dbReference type="SAM" id="MobiDB-lite"/>
    </source>
</evidence>
<sequence>MAWQELVVKLLEIVVSWPVVVVVGLVILRKPLRSVVERLTRIEAFGVTGDFGERLAQLEEHVDELEAPSTNGEGDTAERRSGTPADDFSGYDGLLRIVQAMPELGVVKAWMDVERAIDLLYEQLEPGDRRPKPIYVKARSLVGAGVLPDRVVKPLDELRALRNQVAHGLHKPNVGEALTYVQRAEEVTRLLAAAGSLDS</sequence>
<keyword evidence="2" id="KW-0812">Transmembrane</keyword>
<feature type="transmembrane region" description="Helical" evidence="2">
    <location>
        <begin position="6"/>
        <end position="28"/>
    </location>
</feature>
<dbReference type="RefSeq" id="WP_195080552.1">
    <property type="nucleotide sequence ID" value="NZ_JAYESH010000002.1"/>
</dbReference>
<keyword evidence="4" id="KW-1185">Reference proteome</keyword>
<name>A0ABU6AW45_9NOCA</name>
<evidence type="ECO:0008006" key="5">
    <source>
        <dbReference type="Google" id="ProtNLM"/>
    </source>
</evidence>
<evidence type="ECO:0000313" key="4">
    <source>
        <dbReference type="Proteomes" id="UP001348098"/>
    </source>
</evidence>
<keyword evidence="2" id="KW-0472">Membrane</keyword>
<dbReference type="EMBL" id="JAYKYQ010000006">
    <property type="protein sequence ID" value="MEB3511507.1"/>
    <property type="molecule type" value="Genomic_DNA"/>
</dbReference>
<dbReference type="Proteomes" id="UP001348098">
    <property type="component" value="Unassembled WGS sequence"/>
</dbReference>
<organism evidence="3 4">
    <name type="scientific">Nocardia implantans</name>
    <dbReference type="NCBI Taxonomy" id="3108168"/>
    <lineage>
        <taxon>Bacteria</taxon>
        <taxon>Bacillati</taxon>
        <taxon>Actinomycetota</taxon>
        <taxon>Actinomycetes</taxon>
        <taxon>Mycobacteriales</taxon>
        <taxon>Nocardiaceae</taxon>
        <taxon>Nocardia</taxon>
    </lineage>
</organism>